<proteinExistence type="inferred from homology"/>
<evidence type="ECO:0000256" key="7">
    <source>
        <dbReference type="ARBA" id="ARBA00023004"/>
    </source>
</evidence>
<reference evidence="12 13" key="1">
    <citation type="submission" date="2018-05" db="EMBL/GenBank/DDBJ databases">
        <authorList>
            <person name="Datahose"/>
        </authorList>
    </citation>
    <scope>NUCLEOTIDE SEQUENCE</scope>
</reference>
<dbReference type="InterPro" id="IPR050705">
    <property type="entry name" value="Cytochrome_P450_3A"/>
</dbReference>
<evidence type="ECO:0000256" key="10">
    <source>
        <dbReference type="RuleBase" id="RU000461"/>
    </source>
</evidence>
<dbReference type="GO" id="GO:0008395">
    <property type="term" value="F:steroid hydroxylase activity"/>
    <property type="evidence" value="ECO:0007669"/>
    <property type="project" value="TreeGrafter"/>
</dbReference>
<evidence type="ECO:0000256" key="2">
    <source>
        <dbReference type="ARBA" id="ARBA00010617"/>
    </source>
</evidence>
<dbReference type="FunFam" id="1.10.630.10:FF:000182">
    <property type="entry name" value="Cytochrome P450 3A4"/>
    <property type="match status" value="1"/>
</dbReference>
<evidence type="ECO:0000256" key="8">
    <source>
        <dbReference type="ARBA" id="ARBA00023033"/>
    </source>
</evidence>
<reference evidence="12" key="4">
    <citation type="submission" date="2025-09" db="UniProtKB">
        <authorList>
            <consortium name="Ensembl"/>
        </authorList>
    </citation>
    <scope>IDENTIFICATION</scope>
</reference>
<dbReference type="Gene3D" id="1.10.630.10">
    <property type="entry name" value="Cytochrome P450"/>
    <property type="match status" value="1"/>
</dbReference>
<dbReference type="GO" id="GO:0016712">
    <property type="term" value="F:oxidoreductase activity, acting on paired donors, with incorporation or reduction of molecular oxygen, reduced flavin or flavoprotein as one donor, and incorporation of one atom of oxygen"/>
    <property type="evidence" value="ECO:0007669"/>
    <property type="project" value="UniProtKB-EC"/>
</dbReference>
<dbReference type="SUPFAM" id="SSF48264">
    <property type="entry name" value="Cytochrome P450"/>
    <property type="match status" value="1"/>
</dbReference>
<dbReference type="Pfam" id="PF00067">
    <property type="entry name" value="p450"/>
    <property type="match status" value="1"/>
</dbReference>
<comment type="similarity">
    <text evidence="2 10">Belongs to the cytochrome P450 family.</text>
</comment>
<keyword evidence="4 9" id="KW-0349">Heme</keyword>
<dbReference type="PROSITE" id="PS00086">
    <property type="entry name" value="CYTOCHROME_P450"/>
    <property type="match status" value="1"/>
</dbReference>
<keyword evidence="11" id="KW-0812">Transmembrane</keyword>
<name>A0AAX7UE45_ASTCA</name>
<evidence type="ECO:0000256" key="5">
    <source>
        <dbReference type="ARBA" id="ARBA00022723"/>
    </source>
</evidence>
<comment type="cofactor">
    <cofactor evidence="1 9">
        <name>heme</name>
        <dbReference type="ChEBI" id="CHEBI:30413"/>
    </cofactor>
</comment>
<feature type="transmembrane region" description="Helical" evidence="11">
    <location>
        <begin position="12"/>
        <end position="33"/>
    </location>
</feature>
<dbReference type="InterPro" id="IPR036396">
    <property type="entry name" value="Cyt_P450_sf"/>
</dbReference>
<dbReference type="PRINTS" id="PR00385">
    <property type="entry name" value="P450"/>
</dbReference>
<dbReference type="GO" id="GO:0005506">
    <property type="term" value="F:iron ion binding"/>
    <property type="evidence" value="ECO:0007669"/>
    <property type="project" value="InterPro"/>
</dbReference>
<evidence type="ECO:0000256" key="3">
    <source>
        <dbReference type="ARBA" id="ARBA00012109"/>
    </source>
</evidence>
<dbReference type="InterPro" id="IPR002401">
    <property type="entry name" value="Cyt_P450_E_grp-I"/>
</dbReference>
<evidence type="ECO:0000256" key="1">
    <source>
        <dbReference type="ARBA" id="ARBA00001971"/>
    </source>
</evidence>
<reference evidence="13" key="2">
    <citation type="submission" date="2023-03" db="EMBL/GenBank/DDBJ databases">
        <authorList>
            <consortium name="Wellcome Sanger Institute Data Sharing"/>
        </authorList>
    </citation>
    <scope>NUCLEOTIDE SEQUENCE [LARGE SCALE GENOMIC DNA]</scope>
</reference>
<accession>A0AAX7UE45</accession>
<sequence length="480" mass="55359">MGFVLFFSLQTWILLITFICIFVMYGHWTFGIFEKMGIPGPKPVMYWGTIARHNRVCKSFVYEFRKPMLAVMDPDMLKTILVKECFTYFTNRRNFRLNGDLYDAVSLAEDDQWRRIRNILSPSFTSGHLKEMFSIMKHHSHKLTDSLQSKAHNDEVIIVKDFFGSYSIDVMASCIFSVDFDSIKNPSNPFITHANQMFKFSILLYIFQGTASVLFWVFFVRQPVKMTKKRSIRVKTSLHIESLWSHLCTSDVSCPLLLFLTGLTEHEIISQVTMFVFAGYETSAIALVFLAYSLARNPEIMKRLQSEIDSTFPNKGPVEYEALMQMEYLDSVVSECLRLYPSIPRLERVAKETVKISEITIPKGMLVMVPVYALHRDPELWPEPEEFKPDRFSKENKQNINPYTYLPFGAGPRSCMGTRFALMMVKLAMVEVLQNFSFSVCKETEIPLEMDVAGFVSPVRPIKLKLKMRSISSANVDPCN</sequence>
<evidence type="ECO:0000256" key="11">
    <source>
        <dbReference type="SAM" id="Phobius"/>
    </source>
</evidence>
<keyword evidence="13" id="KW-1185">Reference proteome</keyword>
<keyword evidence="11" id="KW-1133">Transmembrane helix</keyword>
<keyword evidence="8 10" id="KW-0503">Monooxygenase</keyword>
<dbReference type="PRINTS" id="PR00463">
    <property type="entry name" value="EP450I"/>
</dbReference>
<dbReference type="Ensembl" id="ENSACLT00000058993.1">
    <property type="protein sequence ID" value="ENSACLP00000067210.1"/>
    <property type="gene ID" value="ENSACLG00000002251.2"/>
</dbReference>
<keyword evidence="7 9" id="KW-0408">Iron</keyword>
<dbReference type="EC" id="1.14.14.1" evidence="3"/>
<dbReference type="GeneTree" id="ENSGT00950000182958"/>
<dbReference type="Proteomes" id="UP000265100">
    <property type="component" value="Chromosome 6"/>
</dbReference>
<dbReference type="InterPro" id="IPR001128">
    <property type="entry name" value="Cyt_P450"/>
</dbReference>
<feature type="transmembrane region" description="Helical" evidence="11">
    <location>
        <begin position="198"/>
        <end position="219"/>
    </location>
</feature>
<reference evidence="12" key="3">
    <citation type="submission" date="2025-08" db="UniProtKB">
        <authorList>
            <consortium name="Ensembl"/>
        </authorList>
    </citation>
    <scope>IDENTIFICATION</scope>
</reference>
<evidence type="ECO:0000256" key="9">
    <source>
        <dbReference type="PIRSR" id="PIRSR602401-1"/>
    </source>
</evidence>
<keyword evidence="11" id="KW-0472">Membrane</keyword>
<organism evidence="12 13">
    <name type="scientific">Astatotilapia calliptera</name>
    <name type="common">Eastern happy</name>
    <name type="synonym">Chromis callipterus</name>
    <dbReference type="NCBI Taxonomy" id="8154"/>
    <lineage>
        <taxon>Eukaryota</taxon>
        <taxon>Metazoa</taxon>
        <taxon>Chordata</taxon>
        <taxon>Craniata</taxon>
        <taxon>Vertebrata</taxon>
        <taxon>Euteleostomi</taxon>
        <taxon>Actinopterygii</taxon>
        <taxon>Neopterygii</taxon>
        <taxon>Teleostei</taxon>
        <taxon>Neoteleostei</taxon>
        <taxon>Acanthomorphata</taxon>
        <taxon>Ovalentaria</taxon>
        <taxon>Cichlomorphae</taxon>
        <taxon>Cichliformes</taxon>
        <taxon>Cichlidae</taxon>
        <taxon>African cichlids</taxon>
        <taxon>Pseudocrenilabrinae</taxon>
        <taxon>Haplochromini</taxon>
        <taxon>Astatotilapia</taxon>
    </lineage>
</organism>
<dbReference type="PANTHER" id="PTHR24302:SF32">
    <property type="entry name" value="CYTOCHROME P450, FAMILY 3, SUBFAMILY A, POLYPEPTIDE 65"/>
    <property type="match status" value="1"/>
</dbReference>
<evidence type="ECO:0000256" key="4">
    <source>
        <dbReference type="ARBA" id="ARBA00022617"/>
    </source>
</evidence>
<dbReference type="InterPro" id="IPR017972">
    <property type="entry name" value="Cyt_P450_CS"/>
</dbReference>
<feature type="transmembrane region" description="Helical" evidence="11">
    <location>
        <begin position="272"/>
        <end position="295"/>
    </location>
</feature>
<evidence type="ECO:0000313" key="13">
    <source>
        <dbReference type="Proteomes" id="UP000265100"/>
    </source>
</evidence>
<dbReference type="PANTHER" id="PTHR24302">
    <property type="entry name" value="CYTOCHROME P450 FAMILY 3"/>
    <property type="match status" value="1"/>
</dbReference>
<keyword evidence="6 10" id="KW-0560">Oxidoreductase</keyword>
<evidence type="ECO:0000256" key="6">
    <source>
        <dbReference type="ARBA" id="ARBA00023002"/>
    </source>
</evidence>
<dbReference type="GO" id="GO:0020037">
    <property type="term" value="F:heme binding"/>
    <property type="evidence" value="ECO:0007669"/>
    <property type="project" value="InterPro"/>
</dbReference>
<evidence type="ECO:0000313" key="12">
    <source>
        <dbReference type="Ensembl" id="ENSACLP00000067210.1"/>
    </source>
</evidence>
<protein>
    <recommendedName>
        <fullName evidence="3">unspecific monooxygenase</fullName>
        <ecNumber evidence="3">1.14.14.1</ecNumber>
    </recommendedName>
</protein>
<feature type="binding site" description="axial binding residue" evidence="9">
    <location>
        <position position="415"/>
    </location>
    <ligand>
        <name>heme</name>
        <dbReference type="ChEBI" id="CHEBI:30413"/>
    </ligand>
    <ligandPart>
        <name>Fe</name>
        <dbReference type="ChEBI" id="CHEBI:18248"/>
    </ligandPart>
</feature>
<keyword evidence="5 9" id="KW-0479">Metal-binding</keyword>
<dbReference type="AlphaFoldDB" id="A0AAX7UE45"/>